<dbReference type="InterPro" id="IPR016024">
    <property type="entry name" value="ARM-type_fold"/>
</dbReference>
<dbReference type="PANTHER" id="PTHR46241">
    <property type="entry name" value="ARMADILLO REPEAT-CONTAINING PROTEIN 4 ARMC4"/>
    <property type="match status" value="1"/>
</dbReference>
<organism evidence="1 2">
    <name type="scientific">Anaeramoeba flamelloides</name>
    <dbReference type="NCBI Taxonomy" id="1746091"/>
    <lineage>
        <taxon>Eukaryota</taxon>
        <taxon>Metamonada</taxon>
        <taxon>Anaeramoebidae</taxon>
        <taxon>Anaeramoeba</taxon>
    </lineage>
</organism>
<gene>
    <name evidence="1" type="ORF">M0812_28079</name>
</gene>
<dbReference type="AlphaFoldDB" id="A0AAV7YDS5"/>
<dbReference type="PANTHER" id="PTHR46241:SF1">
    <property type="entry name" value="OUTER DYNEIN ARM-DOCKING COMPLEX SUBUNIT 2"/>
    <property type="match status" value="1"/>
</dbReference>
<dbReference type="InterPro" id="IPR011989">
    <property type="entry name" value="ARM-like"/>
</dbReference>
<dbReference type="EMBL" id="JANTQA010000070">
    <property type="protein sequence ID" value="KAJ3425634.1"/>
    <property type="molecule type" value="Genomic_DNA"/>
</dbReference>
<dbReference type="SMART" id="SM00185">
    <property type="entry name" value="ARM"/>
    <property type="match status" value="4"/>
</dbReference>
<sequence length="585" mass="66556">MFSSIQKLNFTSLIKWLFHPDTLKLLGIGSASVGIGYYIVKQVTSVNLGLDEPKLLEELENSSDLQKSETLIRILERFESSTNTNEAFHENFKTSALFLTIKLIVSTDLILGSNASRVAHYLISNLVYSSKFVELDGIETVILAIQMNDPGNKQCETPALLHHLKLLYKIIKLSKAKAVTQLEKNGGISLLGTLLTISETPEEIQIFVLKCLTWACEYYSTIPKLLSKISVLPVIANMLSSSNQEIVKYSSSLICDCVKIPEICLDLEEYGIISKLVKIINDETDEEILCNACLAITKLMFDRQMSDIICVEYKIIPVIREKFLKSESDNVIFCGLKFVEFTANSSYQNKILIRESEIFKVLKDLLIKQKILGHQILQQLVSTINELTVQSRKTGNVKHLMDLYMLPLLVNLFQISKDPKIISDLIVIFGNCACSYEEYRLQLLESKIIPQLIQLLKSTRDNTVERNIIFTFANLAQSTKVQKELMDHDGIQGIIACLYSPDLQTQYGSIVGLKNIIFFGPKDKTQWLEIMNYLVSLNLVNHFMELLNKEETHLREPIIEILKRLSEQPTVYQEFGKNIPNNRFF</sequence>
<protein>
    <submittedName>
        <fullName evidence="1">Armadillo repeat-containing protein 4 armc4</fullName>
    </submittedName>
</protein>
<reference evidence="1" key="1">
    <citation type="submission" date="2022-08" db="EMBL/GenBank/DDBJ databases">
        <title>Novel sulphate-reducing endosymbionts in the free-living metamonad Anaeramoeba.</title>
        <authorList>
            <person name="Jerlstrom-Hultqvist J."/>
            <person name="Cepicka I."/>
            <person name="Gallot-Lavallee L."/>
            <person name="Salas-Leiva D."/>
            <person name="Curtis B.A."/>
            <person name="Zahonova K."/>
            <person name="Pipaliya S."/>
            <person name="Dacks J."/>
            <person name="Roger A.J."/>
        </authorList>
    </citation>
    <scope>NUCLEOTIDE SEQUENCE</scope>
    <source>
        <strain evidence="1">Busselton2</strain>
    </source>
</reference>
<dbReference type="SUPFAM" id="SSF48371">
    <property type="entry name" value="ARM repeat"/>
    <property type="match status" value="1"/>
</dbReference>
<dbReference type="InterPro" id="IPR000225">
    <property type="entry name" value="Armadillo"/>
</dbReference>
<evidence type="ECO:0000313" key="2">
    <source>
        <dbReference type="Proteomes" id="UP001146793"/>
    </source>
</evidence>
<accession>A0AAV7YDS5</accession>
<dbReference type="Gene3D" id="1.25.10.10">
    <property type="entry name" value="Leucine-rich Repeat Variant"/>
    <property type="match status" value="1"/>
</dbReference>
<dbReference type="Proteomes" id="UP001146793">
    <property type="component" value="Unassembled WGS sequence"/>
</dbReference>
<proteinExistence type="predicted"/>
<evidence type="ECO:0000313" key="1">
    <source>
        <dbReference type="EMBL" id="KAJ3425634.1"/>
    </source>
</evidence>
<name>A0AAV7YDS5_9EUKA</name>
<comment type="caution">
    <text evidence="1">The sequence shown here is derived from an EMBL/GenBank/DDBJ whole genome shotgun (WGS) entry which is preliminary data.</text>
</comment>